<protein>
    <submittedName>
        <fullName evidence="1">Uncharacterized protein</fullName>
    </submittedName>
</protein>
<reference evidence="1 2" key="1">
    <citation type="submission" date="2022-10" db="EMBL/GenBank/DDBJ databases">
        <title>High-quality genome sequences of two octocoral-associated bacteria, Endozoicomonas euniceicola EF212 and Endozoicomonas gorgoniicola PS125.</title>
        <authorList>
            <person name="Chiou Y.-J."/>
            <person name="Chen Y.-H."/>
        </authorList>
    </citation>
    <scope>NUCLEOTIDE SEQUENCE [LARGE SCALE GENOMIC DNA]</scope>
    <source>
        <strain evidence="1 2">PS125</strain>
    </source>
</reference>
<evidence type="ECO:0000313" key="1">
    <source>
        <dbReference type="EMBL" id="MCW7555679.1"/>
    </source>
</evidence>
<proteinExistence type="predicted"/>
<dbReference type="RefSeq" id="WP_262565435.1">
    <property type="nucleotide sequence ID" value="NZ_JAPFCC010000001.1"/>
</dbReference>
<accession>A0ABT3N222</accession>
<sequence length="61" mass="6572">MPTDTEAETASPAPREPWSIWMTVFADDADMLNRLIQALPGAAQNCFDANGQPVTRPGGQL</sequence>
<evidence type="ECO:0000313" key="2">
    <source>
        <dbReference type="Proteomes" id="UP001209854"/>
    </source>
</evidence>
<organism evidence="1 2">
    <name type="scientific">Endozoicomonas gorgoniicola</name>
    <dbReference type="NCBI Taxonomy" id="1234144"/>
    <lineage>
        <taxon>Bacteria</taxon>
        <taxon>Pseudomonadati</taxon>
        <taxon>Pseudomonadota</taxon>
        <taxon>Gammaproteobacteria</taxon>
        <taxon>Oceanospirillales</taxon>
        <taxon>Endozoicomonadaceae</taxon>
        <taxon>Endozoicomonas</taxon>
    </lineage>
</organism>
<keyword evidence="2" id="KW-1185">Reference proteome</keyword>
<name>A0ABT3N222_9GAMM</name>
<gene>
    <name evidence="1" type="ORF">NX722_24235</name>
</gene>
<dbReference type="Proteomes" id="UP001209854">
    <property type="component" value="Unassembled WGS sequence"/>
</dbReference>
<dbReference type="EMBL" id="JAPFCC010000001">
    <property type="protein sequence ID" value="MCW7555679.1"/>
    <property type="molecule type" value="Genomic_DNA"/>
</dbReference>
<comment type="caution">
    <text evidence="1">The sequence shown here is derived from an EMBL/GenBank/DDBJ whole genome shotgun (WGS) entry which is preliminary data.</text>
</comment>